<dbReference type="EMBL" id="JAQFWQ010000074">
    <property type="protein sequence ID" value="MDA2813330.1"/>
    <property type="molecule type" value="Genomic_DNA"/>
</dbReference>
<feature type="domain" description="HTH luxR-type" evidence="1">
    <location>
        <begin position="723"/>
        <end position="788"/>
    </location>
</feature>
<dbReference type="Pfam" id="PF25872">
    <property type="entry name" value="HTH_77"/>
    <property type="match status" value="1"/>
</dbReference>
<evidence type="ECO:0000259" key="1">
    <source>
        <dbReference type="PROSITE" id="PS50043"/>
    </source>
</evidence>
<proteinExistence type="predicted"/>
<dbReference type="RefSeq" id="WP_270688264.1">
    <property type="nucleotide sequence ID" value="NZ_JAQFWQ010000074.1"/>
</dbReference>
<dbReference type="SMART" id="SM00421">
    <property type="entry name" value="HTH_LUXR"/>
    <property type="match status" value="1"/>
</dbReference>
<dbReference type="Pfam" id="PF00196">
    <property type="entry name" value="GerE"/>
    <property type="match status" value="1"/>
</dbReference>
<dbReference type="Gene3D" id="1.25.40.10">
    <property type="entry name" value="Tetratricopeptide repeat domain"/>
    <property type="match status" value="1"/>
</dbReference>
<dbReference type="InterPro" id="IPR058852">
    <property type="entry name" value="HTH_77"/>
</dbReference>
<name>A0ABT4U8Q3_9ACTN</name>
<dbReference type="InterPro" id="IPR011990">
    <property type="entry name" value="TPR-like_helical_dom_sf"/>
</dbReference>
<protein>
    <submittedName>
        <fullName evidence="2">LuxR C-terminal-related transcriptional regulator</fullName>
    </submittedName>
</protein>
<dbReference type="InterPro" id="IPR016032">
    <property type="entry name" value="Sig_transdc_resp-reg_C-effctor"/>
</dbReference>
<reference evidence="2 3" key="1">
    <citation type="submission" date="2023-01" db="EMBL/GenBank/DDBJ databases">
        <title>Draft genome sequence of Nocardiopsis sp. RSe5-2 isolated from halophytes.</title>
        <authorList>
            <person name="Duangmal K."/>
            <person name="Chantavorakit T."/>
        </authorList>
    </citation>
    <scope>NUCLEOTIDE SEQUENCE [LARGE SCALE GENOMIC DNA]</scope>
    <source>
        <strain evidence="2 3">RSe5-2</strain>
    </source>
</reference>
<organism evidence="2 3">
    <name type="scientific">Nocardiopsis endophytica</name>
    <dbReference type="NCBI Taxonomy" id="3018445"/>
    <lineage>
        <taxon>Bacteria</taxon>
        <taxon>Bacillati</taxon>
        <taxon>Actinomycetota</taxon>
        <taxon>Actinomycetes</taxon>
        <taxon>Streptosporangiales</taxon>
        <taxon>Nocardiopsidaceae</taxon>
        <taxon>Nocardiopsis</taxon>
    </lineage>
</organism>
<dbReference type="InterPro" id="IPR027417">
    <property type="entry name" value="P-loop_NTPase"/>
</dbReference>
<accession>A0ABT4U8Q3</accession>
<dbReference type="Gene3D" id="3.40.50.300">
    <property type="entry name" value="P-loop containing nucleotide triphosphate hydrolases"/>
    <property type="match status" value="1"/>
</dbReference>
<dbReference type="PANTHER" id="PTHR47691">
    <property type="entry name" value="REGULATOR-RELATED"/>
    <property type="match status" value="1"/>
</dbReference>
<sequence length="802" mass="85588">MARSAPDAADSVTIPRTTHWRHFPTPLVGREDELDHLYRRLADPAVRILTVTGPVGVGKSRLVTAALGRAADLFGAGTLVVELDKVCEESGDPRTAPEADGGLTQAEIDEALTDVFPAGAEEAHRAASAGRFLLVLDGCEEILPELRASLPRALSACSWGAVMIAAPEPLGSYGEEVVRVPPLPVPDLAAAHDPDECAAVPSVRLFLRRAQAVRPGFRLTPDNAEAVVRLCRRTDGLPLAIELAAARMKTKSPQSVLEGLDGDLDILSASGGETLSRHRGMRSAISWSLTRLDAGEQELLGRVSAFRSGVDPAAATSVADAGPEEVEERLARLADKSLLHAEEADDGGVVFRLPNLTRQYVTEWLRQSGELTRVLEIHARYFLRMADMLQRPDVEGTTLGCMPNGQFWREDVEAAMFFLYDSGESAAAARVAAALGQFWYGSGALPRVVVLLRELLDSGRLPPDAAPAAEGALGEQLTWLGEHREAGVRLERALRGRRGDDAAGTGMDTRRLADLAFHRGDPAAAASLQREAATLLGRAGAGFERAKALRGLAECLAALGEGPTAVSAAEEAHRVSEALGDEAGAALADAARAGALVAEGGVRQAEELYRSALARMRRLDGRVACAGVLERLAVRWVCDDGGREALRRAVIGIGAASVMRSSTRCVPAVPDADGIDRALARAQEGLGGRRFDELWTKGRSLELGAAVDLVLSPVPDEAAEAPRPEGGHTLTAREYQVAELVAEGLTNRGIARRLGIAEWTAINHLRKVMRKLGVSSRVHVAGWFRERAREGRVPGPRDGRER</sequence>
<dbReference type="InterPro" id="IPR000792">
    <property type="entry name" value="Tscrpt_reg_LuxR_C"/>
</dbReference>
<dbReference type="InterPro" id="IPR041664">
    <property type="entry name" value="AAA_16"/>
</dbReference>
<dbReference type="PRINTS" id="PR00038">
    <property type="entry name" value="HTHLUXR"/>
</dbReference>
<gene>
    <name evidence="2" type="ORF">O4J56_21975</name>
</gene>
<dbReference type="CDD" id="cd06170">
    <property type="entry name" value="LuxR_C_like"/>
    <property type="match status" value="1"/>
</dbReference>
<dbReference type="SUPFAM" id="SSF48452">
    <property type="entry name" value="TPR-like"/>
    <property type="match status" value="1"/>
</dbReference>
<comment type="caution">
    <text evidence="2">The sequence shown here is derived from an EMBL/GenBank/DDBJ whole genome shotgun (WGS) entry which is preliminary data.</text>
</comment>
<dbReference type="PANTHER" id="PTHR47691:SF3">
    <property type="entry name" value="HTH-TYPE TRANSCRIPTIONAL REGULATOR RV0890C-RELATED"/>
    <property type="match status" value="1"/>
</dbReference>
<dbReference type="SUPFAM" id="SSF52540">
    <property type="entry name" value="P-loop containing nucleoside triphosphate hydrolases"/>
    <property type="match status" value="1"/>
</dbReference>
<keyword evidence="3" id="KW-1185">Reference proteome</keyword>
<dbReference type="InterPro" id="IPR036388">
    <property type="entry name" value="WH-like_DNA-bd_sf"/>
</dbReference>
<dbReference type="SUPFAM" id="SSF46894">
    <property type="entry name" value="C-terminal effector domain of the bipartite response regulators"/>
    <property type="match status" value="1"/>
</dbReference>
<evidence type="ECO:0000313" key="3">
    <source>
        <dbReference type="Proteomes" id="UP001527866"/>
    </source>
</evidence>
<dbReference type="PROSITE" id="PS50043">
    <property type="entry name" value="HTH_LUXR_2"/>
    <property type="match status" value="1"/>
</dbReference>
<dbReference type="Gene3D" id="1.10.10.10">
    <property type="entry name" value="Winged helix-like DNA-binding domain superfamily/Winged helix DNA-binding domain"/>
    <property type="match status" value="1"/>
</dbReference>
<dbReference type="Proteomes" id="UP001527866">
    <property type="component" value="Unassembled WGS sequence"/>
</dbReference>
<dbReference type="Pfam" id="PF13191">
    <property type="entry name" value="AAA_16"/>
    <property type="match status" value="1"/>
</dbReference>
<evidence type="ECO:0000313" key="2">
    <source>
        <dbReference type="EMBL" id="MDA2813330.1"/>
    </source>
</evidence>